<sequence length="898" mass="93818">MNDHRDPVDAPGLVGRGALWAELTGLLTGSPTGDAAAAVLLAGPAGIGKTALVERFVGAAEAAGHVVARTRGRAGMAASPFAALRELLDGSEAVAALPERQRDAVEAALGGAVEPTDLLTLRLGVAAAFEAPGGDRPLVLVVDDVDRIDAPSFDLLLTVTATIVWNQLPVVALFACRDNRLPAELADLVRVVTVPALTEQQAERLLDTVAGGGGRADRLRLLERAAGNPLALIELSRRGDAPAGPVRLFVTAIEALPDGARRALAYAAAGESRISVIAAADPGITARQWQDAAEAGLIEVLDGWVRFRHPLVEYAALLVAGDATERDLHRRLADVVPERYQALWHRASAAEGDDPALAAELTATADDPAADPPTALRLLELAAERVPVDERARVLLTASGRAAAIGRVTWAARLLENARTVAGPDPEPNLRADLLALSSWLETVRGRPVAGGELLRQAIGAGGDLRVPVLALVVVTAGFPSFLLGSPELDHSVLDGLGRLPEATGGITLMPQALVAPGPEVVEAVRATPDPVTADDVVRGVSVGGAAMLLDRPEDSLRLVRPGVQAVLEGTAGAVFLTAPGVAGWALIDRGRWAEAEQMIVPLLSSPAAAEATAIRTGAYAQLAVIAYARGRTAAAEDLLAQAGRQLDAYDIPAFAIRLRWARAGAAMAAGEYDWAYRLLRSAAAAEGVVHGWQVLVLPDLVSAAMRAGADATKDAARIVEQVGARGGWLTERRAARLAAARALLADEAPPVSNARALPGDEAPAVSSGGWPLEEGMLAVEVADRLRRAHQPGPARTTLLDALDAFDRIRAGAWIARAEADLRRRAPAGRTDVLAALTAQQEQIARLAAQGLTNKQIGERLFLSPRTIASHLYKIFPLLGLTNRAQLSDLVATADARE</sequence>
<comment type="caution">
    <text evidence="4">The sequence shown here is derived from an EMBL/GenBank/DDBJ whole genome shotgun (WGS) entry which is preliminary data.</text>
</comment>
<dbReference type="SUPFAM" id="SSF52540">
    <property type="entry name" value="P-loop containing nucleoside triphosphate hydrolases"/>
    <property type="match status" value="1"/>
</dbReference>
<proteinExistence type="predicted"/>
<evidence type="ECO:0000313" key="4">
    <source>
        <dbReference type="EMBL" id="MCY1136757.1"/>
    </source>
</evidence>
<dbReference type="InterPro" id="IPR041664">
    <property type="entry name" value="AAA_16"/>
</dbReference>
<accession>A0ABT4ARF1</accession>
<dbReference type="InterPro" id="IPR036388">
    <property type="entry name" value="WH-like_DNA-bd_sf"/>
</dbReference>
<dbReference type="SMART" id="SM00421">
    <property type="entry name" value="HTH_LUXR"/>
    <property type="match status" value="1"/>
</dbReference>
<evidence type="ECO:0000256" key="1">
    <source>
        <dbReference type="ARBA" id="ARBA00022741"/>
    </source>
</evidence>
<organism evidence="4 5">
    <name type="scientific">Paractinoplanes pyxinae</name>
    <dbReference type="NCBI Taxonomy" id="2997416"/>
    <lineage>
        <taxon>Bacteria</taxon>
        <taxon>Bacillati</taxon>
        <taxon>Actinomycetota</taxon>
        <taxon>Actinomycetes</taxon>
        <taxon>Micromonosporales</taxon>
        <taxon>Micromonosporaceae</taxon>
        <taxon>Paractinoplanes</taxon>
    </lineage>
</organism>
<dbReference type="InterPro" id="IPR016032">
    <property type="entry name" value="Sig_transdc_resp-reg_C-effctor"/>
</dbReference>
<reference evidence="4" key="1">
    <citation type="submission" date="2022-11" db="EMBL/GenBank/DDBJ databases">
        <authorList>
            <person name="Somphong A."/>
            <person name="Phongsopitanun W."/>
        </authorList>
    </citation>
    <scope>NUCLEOTIDE SEQUENCE</scope>
    <source>
        <strain evidence="4">Pm04-4</strain>
    </source>
</reference>
<evidence type="ECO:0000259" key="3">
    <source>
        <dbReference type="PROSITE" id="PS50043"/>
    </source>
</evidence>
<dbReference type="Gene3D" id="1.10.10.10">
    <property type="entry name" value="Winged helix-like DNA-binding domain superfamily/Winged helix DNA-binding domain"/>
    <property type="match status" value="1"/>
</dbReference>
<gene>
    <name evidence="4" type="ORF">OWR29_02020</name>
</gene>
<dbReference type="PROSITE" id="PS50043">
    <property type="entry name" value="HTH_LUXR_2"/>
    <property type="match status" value="1"/>
</dbReference>
<feature type="domain" description="HTH luxR-type" evidence="3">
    <location>
        <begin position="830"/>
        <end position="895"/>
    </location>
</feature>
<keyword evidence="2" id="KW-0067">ATP-binding</keyword>
<dbReference type="InterPro" id="IPR027417">
    <property type="entry name" value="P-loop_NTPase"/>
</dbReference>
<name>A0ABT4ARF1_9ACTN</name>
<dbReference type="Proteomes" id="UP001151002">
    <property type="component" value="Unassembled WGS sequence"/>
</dbReference>
<keyword evidence="1" id="KW-0547">Nucleotide-binding</keyword>
<dbReference type="CDD" id="cd06170">
    <property type="entry name" value="LuxR_C_like"/>
    <property type="match status" value="1"/>
</dbReference>
<dbReference type="Gene3D" id="3.40.50.300">
    <property type="entry name" value="P-loop containing nucleotide triphosphate hydrolases"/>
    <property type="match status" value="1"/>
</dbReference>
<evidence type="ECO:0000313" key="5">
    <source>
        <dbReference type="Proteomes" id="UP001151002"/>
    </source>
</evidence>
<dbReference type="PRINTS" id="PR00038">
    <property type="entry name" value="HTHLUXR"/>
</dbReference>
<keyword evidence="5" id="KW-1185">Reference proteome</keyword>
<dbReference type="PANTHER" id="PTHR16305:SF35">
    <property type="entry name" value="TRANSCRIPTIONAL ACTIVATOR DOMAIN"/>
    <property type="match status" value="1"/>
</dbReference>
<dbReference type="SUPFAM" id="SSF46894">
    <property type="entry name" value="C-terminal effector domain of the bipartite response regulators"/>
    <property type="match status" value="1"/>
</dbReference>
<protein>
    <submittedName>
        <fullName evidence="4">AAA family ATPase</fullName>
    </submittedName>
</protein>
<dbReference type="InterPro" id="IPR000792">
    <property type="entry name" value="Tscrpt_reg_LuxR_C"/>
</dbReference>
<dbReference type="Pfam" id="PF13191">
    <property type="entry name" value="AAA_16"/>
    <property type="match status" value="1"/>
</dbReference>
<dbReference type="EMBL" id="JAPNTZ010000001">
    <property type="protein sequence ID" value="MCY1136757.1"/>
    <property type="molecule type" value="Genomic_DNA"/>
</dbReference>
<dbReference type="Pfam" id="PF00196">
    <property type="entry name" value="GerE"/>
    <property type="match status" value="1"/>
</dbReference>
<evidence type="ECO:0000256" key="2">
    <source>
        <dbReference type="ARBA" id="ARBA00022840"/>
    </source>
</evidence>
<dbReference type="PANTHER" id="PTHR16305">
    <property type="entry name" value="TESTICULAR SOLUBLE ADENYLYL CYCLASE"/>
    <property type="match status" value="1"/>
</dbReference>
<dbReference type="RefSeq" id="WP_267560527.1">
    <property type="nucleotide sequence ID" value="NZ_JAPNTZ010000001.1"/>
</dbReference>